<dbReference type="RefSeq" id="WP_380007453.1">
    <property type="nucleotide sequence ID" value="NZ_JADIKI010000019.1"/>
</dbReference>
<proteinExistence type="predicted"/>
<name>A0ABW8ICY8_9GAMM</name>
<gene>
    <name evidence="1" type="ORF">ISP18_00255</name>
</gene>
<evidence type="ECO:0000313" key="2">
    <source>
        <dbReference type="Proteomes" id="UP001620409"/>
    </source>
</evidence>
<accession>A0ABW8ICY8</accession>
<protein>
    <submittedName>
        <fullName evidence="1">Uncharacterized protein</fullName>
    </submittedName>
</protein>
<evidence type="ECO:0000313" key="1">
    <source>
        <dbReference type="EMBL" id="MFK2853023.1"/>
    </source>
</evidence>
<organism evidence="1 2">
    <name type="scientific">Dyella humi</name>
    <dbReference type="NCBI Taxonomy" id="1770547"/>
    <lineage>
        <taxon>Bacteria</taxon>
        <taxon>Pseudomonadati</taxon>
        <taxon>Pseudomonadota</taxon>
        <taxon>Gammaproteobacteria</taxon>
        <taxon>Lysobacterales</taxon>
        <taxon>Rhodanobacteraceae</taxon>
        <taxon>Dyella</taxon>
    </lineage>
</organism>
<sequence>MSFISGLQAGSKSREKPLRYDGIVSGAIVCAYAGSDPMIVIDAMGLAQQLSYTTLMSGPNQNPWQIEWNLSKLIRFFGYADFIQRIITTKRYAHLVTSQTGFTAIYLDQ</sequence>
<comment type="caution">
    <text evidence="1">The sequence shown here is derived from an EMBL/GenBank/DDBJ whole genome shotgun (WGS) entry which is preliminary data.</text>
</comment>
<dbReference type="EMBL" id="JADIKI010000019">
    <property type="protein sequence ID" value="MFK2853023.1"/>
    <property type="molecule type" value="Genomic_DNA"/>
</dbReference>
<keyword evidence="2" id="KW-1185">Reference proteome</keyword>
<dbReference type="Proteomes" id="UP001620409">
    <property type="component" value="Unassembled WGS sequence"/>
</dbReference>
<reference evidence="1 2" key="1">
    <citation type="submission" date="2020-10" db="EMBL/GenBank/DDBJ databases">
        <title>Phylogeny of dyella-like bacteria.</title>
        <authorList>
            <person name="Fu J."/>
        </authorList>
    </citation>
    <scope>NUCLEOTIDE SEQUENCE [LARGE SCALE GENOMIC DNA]</scope>
    <source>
        <strain evidence="1 2">DHG40</strain>
    </source>
</reference>